<evidence type="ECO:0000313" key="4">
    <source>
        <dbReference type="EMBL" id="MEK0306783.1"/>
    </source>
</evidence>
<sequence length="201" mass="22048">MDVITGEEYGPAGRSQEDSLHPAPPGSVGGGGGSVTTWHTIREASVLTGLPESTLRYYESIGIIPPVARDPSSGHRSYDDQDIDLLMTISCLSATGMSLDDMREYLANRSQGPRKADRQIELLRAQGDRLDRQMELLRIRRAYVSVKIEYWSRVGGHDQAGAKEVLDQGADIIQAARRSAGARQVRPEKRARSMAIKEEAA</sequence>
<dbReference type="SMART" id="SM00422">
    <property type="entry name" value="HTH_MERR"/>
    <property type="match status" value="1"/>
</dbReference>
<feature type="region of interest" description="Disordered" evidence="2">
    <location>
        <begin position="177"/>
        <end position="201"/>
    </location>
</feature>
<accession>A0ABU8ZPM8</accession>
<dbReference type="InterPro" id="IPR009061">
    <property type="entry name" value="DNA-bd_dom_put_sf"/>
</dbReference>
<feature type="compositionally biased region" description="Basic and acidic residues" evidence="2">
    <location>
        <begin position="185"/>
        <end position="201"/>
    </location>
</feature>
<dbReference type="RefSeq" id="WP_340469337.1">
    <property type="nucleotide sequence ID" value="NZ_JBANBB010000001.1"/>
</dbReference>
<dbReference type="PROSITE" id="PS50937">
    <property type="entry name" value="HTH_MERR_2"/>
    <property type="match status" value="1"/>
</dbReference>
<evidence type="ECO:0000256" key="2">
    <source>
        <dbReference type="SAM" id="MobiDB-lite"/>
    </source>
</evidence>
<dbReference type="InterPro" id="IPR000551">
    <property type="entry name" value="MerR-type_HTH_dom"/>
</dbReference>
<keyword evidence="1" id="KW-0238">DNA-binding</keyword>
<dbReference type="CDD" id="cd01109">
    <property type="entry name" value="HTH_YyaN"/>
    <property type="match status" value="1"/>
</dbReference>
<dbReference type="EMBL" id="JBANBB010000001">
    <property type="protein sequence ID" value="MEK0306783.1"/>
    <property type="molecule type" value="Genomic_DNA"/>
</dbReference>
<evidence type="ECO:0000259" key="3">
    <source>
        <dbReference type="PROSITE" id="PS50937"/>
    </source>
</evidence>
<evidence type="ECO:0000313" key="5">
    <source>
        <dbReference type="Proteomes" id="UP001373159"/>
    </source>
</evidence>
<name>A0ABU8ZPM8_9BIFI</name>
<dbReference type="Proteomes" id="UP001373159">
    <property type="component" value="Unassembled WGS sequence"/>
</dbReference>
<feature type="region of interest" description="Disordered" evidence="2">
    <location>
        <begin position="1"/>
        <end position="35"/>
    </location>
</feature>
<dbReference type="PANTHER" id="PTHR30204">
    <property type="entry name" value="REDOX-CYCLING DRUG-SENSING TRANSCRIPTIONAL ACTIVATOR SOXR"/>
    <property type="match status" value="1"/>
</dbReference>
<proteinExistence type="predicted"/>
<evidence type="ECO:0000256" key="1">
    <source>
        <dbReference type="ARBA" id="ARBA00023125"/>
    </source>
</evidence>
<keyword evidence="5" id="KW-1185">Reference proteome</keyword>
<organism evidence="4 5">
    <name type="scientific">Bifidobacterium favimelis</name>
    <dbReference type="NCBI Taxonomy" id="3122979"/>
    <lineage>
        <taxon>Bacteria</taxon>
        <taxon>Bacillati</taxon>
        <taxon>Actinomycetota</taxon>
        <taxon>Actinomycetes</taxon>
        <taxon>Bifidobacteriales</taxon>
        <taxon>Bifidobacteriaceae</taxon>
        <taxon>Bifidobacterium</taxon>
    </lineage>
</organism>
<feature type="domain" description="HTH merR-type" evidence="3">
    <location>
        <begin position="38"/>
        <end position="108"/>
    </location>
</feature>
<reference evidence="4 5" key="1">
    <citation type="submission" date="2024-02" db="EMBL/GenBank/DDBJ databases">
        <title>Bifidobacterium honeyensis sp. nov., isolated from the comb honey.</title>
        <authorList>
            <person name="Liu W."/>
            <person name="Li Y."/>
        </authorList>
    </citation>
    <scope>NUCLEOTIDE SEQUENCE [LARGE SCALE GENOMIC DNA]</scope>
    <source>
        <strain evidence="4 5">IMAU50988</strain>
    </source>
</reference>
<dbReference type="InterPro" id="IPR047057">
    <property type="entry name" value="MerR_fam"/>
</dbReference>
<dbReference type="Pfam" id="PF13411">
    <property type="entry name" value="MerR_1"/>
    <property type="match status" value="1"/>
</dbReference>
<dbReference type="Gene3D" id="1.10.1660.10">
    <property type="match status" value="1"/>
</dbReference>
<dbReference type="PANTHER" id="PTHR30204:SF98">
    <property type="entry name" value="HTH-TYPE TRANSCRIPTIONAL REGULATOR ADHR"/>
    <property type="match status" value="1"/>
</dbReference>
<gene>
    <name evidence="4" type="ORF">V8P97_04815</name>
</gene>
<comment type="caution">
    <text evidence="4">The sequence shown here is derived from an EMBL/GenBank/DDBJ whole genome shotgun (WGS) entry which is preliminary data.</text>
</comment>
<protein>
    <submittedName>
        <fullName evidence="4">MerR family transcriptional regulator</fullName>
    </submittedName>
</protein>
<dbReference type="SUPFAM" id="SSF46955">
    <property type="entry name" value="Putative DNA-binding domain"/>
    <property type="match status" value="1"/>
</dbReference>